<accession>A0A316YI92</accession>
<dbReference type="GeneID" id="37046372"/>
<keyword evidence="4" id="KW-1185">Reference proteome</keyword>
<dbReference type="InParanoid" id="A0A316YI92"/>
<feature type="compositionally biased region" description="Basic and acidic residues" evidence="1">
    <location>
        <begin position="95"/>
        <end position="104"/>
    </location>
</feature>
<evidence type="ECO:0000256" key="1">
    <source>
        <dbReference type="SAM" id="MobiDB-lite"/>
    </source>
</evidence>
<feature type="compositionally biased region" description="Basic and acidic residues" evidence="1">
    <location>
        <begin position="55"/>
        <end position="71"/>
    </location>
</feature>
<feature type="compositionally biased region" description="Polar residues" evidence="1">
    <location>
        <begin position="179"/>
        <end position="193"/>
    </location>
</feature>
<feature type="compositionally biased region" description="Basic and acidic residues" evidence="1">
    <location>
        <begin position="131"/>
        <end position="159"/>
    </location>
</feature>
<evidence type="ECO:0000313" key="3">
    <source>
        <dbReference type="EMBL" id="PWN89147.1"/>
    </source>
</evidence>
<gene>
    <name evidence="3" type="ORF">FA10DRAFT_294976</name>
</gene>
<reference evidence="3" key="1">
    <citation type="journal article" date="2018" name="Mol. Biol. Evol.">
        <title>Broad Genomic Sampling Reveals a Smut Pathogenic Ancestry of the Fungal Clade Ustilaginomycotina.</title>
        <authorList>
            <person name="Kijpornyongpan T."/>
            <person name="Mondo S.J."/>
            <person name="Barry K."/>
            <person name="Sandor L."/>
            <person name="Lee J."/>
            <person name="Lipzen A."/>
            <person name="Pangilinan J."/>
            <person name="LaButti K."/>
            <person name="Hainaut M."/>
            <person name="Henrissat B."/>
            <person name="Grigoriev I.V."/>
            <person name="Spatafora J.W."/>
            <person name="Aime M.C."/>
        </authorList>
    </citation>
    <scope>NUCLEOTIDE SEQUENCE [LARGE SCALE GENOMIC DNA]</scope>
    <source>
        <strain evidence="3">MCA 4198</strain>
    </source>
</reference>
<dbReference type="EMBL" id="KZ819637">
    <property type="protein sequence ID" value="PWN89147.1"/>
    <property type="molecule type" value="Genomic_DNA"/>
</dbReference>
<keyword evidence="2" id="KW-0732">Signal</keyword>
<feature type="compositionally biased region" description="Low complexity" evidence="1">
    <location>
        <begin position="85"/>
        <end position="94"/>
    </location>
</feature>
<evidence type="ECO:0000313" key="4">
    <source>
        <dbReference type="Proteomes" id="UP000245768"/>
    </source>
</evidence>
<dbReference type="RefSeq" id="XP_025376345.1">
    <property type="nucleotide sequence ID" value="XM_025524456.1"/>
</dbReference>
<name>A0A316YI92_9BASI</name>
<feature type="compositionally biased region" description="Low complexity" evidence="1">
    <location>
        <begin position="161"/>
        <end position="178"/>
    </location>
</feature>
<feature type="compositionally biased region" description="Gly residues" evidence="1">
    <location>
        <begin position="228"/>
        <end position="237"/>
    </location>
</feature>
<dbReference type="Proteomes" id="UP000245768">
    <property type="component" value="Unassembled WGS sequence"/>
</dbReference>
<feature type="signal peptide" evidence="2">
    <location>
        <begin position="1"/>
        <end position="25"/>
    </location>
</feature>
<proteinExistence type="predicted"/>
<feature type="region of interest" description="Disordered" evidence="1">
    <location>
        <begin position="33"/>
        <end position="115"/>
    </location>
</feature>
<feature type="region of interest" description="Disordered" evidence="1">
    <location>
        <begin position="129"/>
        <end position="237"/>
    </location>
</feature>
<organism evidence="3 4">
    <name type="scientific">Acaromyces ingoldii</name>
    <dbReference type="NCBI Taxonomy" id="215250"/>
    <lineage>
        <taxon>Eukaryota</taxon>
        <taxon>Fungi</taxon>
        <taxon>Dikarya</taxon>
        <taxon>Basidiomycota</taxon>
        <taxon>Ustilaginomycotina</taxon>
        <taxon>Exobasidiomycetes</taxon>
        <taxon>Exobasidiales</taxon>
        <taxon>Cryptobasidiaceae</taxon>
        <taxon>Acaromyces</taxon>
    </lineage>
</organism>
<feature type="compositionally biased region" description="Polar residues" evidence="1">
    <location>
        <begin position="42"/>
        <end position="51"/>
    </location>
</feature>
<feature type="chain" id="PRO_5016292219" evidence="2">
    <location>
        <begin position="26"/>
        <end position="237"/>
    </location>
</feature>
<sequence length="237" mass="25722">MATARTKFLSMRAIVLLLLFALISASATLAAGNGNEDKSGVERSSSSSPHTVGTHPEKMFETSKALNKDTLHTPQAFSGEVRIGQQSRVASSSDDASRKQEQEHHLKRLGRGGWEKDRASIAMALQQRVQGELERQKQDEEKQAKIHGEGQEILKKSMEESLSSSLATSTGLSHSSLTQEDNWGSFTSSTQEGSESENEFLLEKDDSHSRRGKKKKGLLGKIGKSKFFGGGGSGSRS</sequence>
<evidence type="ECO:0000256" key="2">
    <source>
        <dbReference type="SAM" id="SignalP"/>
    </source>
</evidence>
<dbReference type="AlphaFoldDB" id="A0A316YI92"/>
<protein>
    <submittedName>
        <fullName evidence="3">Uncharacterized protein</fullName>
    </submittedName>
</protein>